<feature type="domain" description="HTH cro/C1-type" evidence="1">
    <location>
        <begin position="56"/>
        <end position="110"/>
    </location>
</feature>
<name>A0A3N0J060_9ACTN</name>
<dbReference type="SMART" id="SM00530">
    <property type="entry name" value="HTH_XRE"/>
    <property type="match status" value="1"/>
</dbReference>
<protein>
    <recommendedName>
        <fullName evidence="1">HTH cro/C1-type domain-containing protein</fullName>
    </recommendedName>
</protein>
<dbReference type="InterPro" id="IPR001387">
    <property type="entry name" value="Cro/C1-type_HTH"/>
</dbReference>
<dbReference type="AlphaFoldDB" id="A0A3N0J060"/>
<evidence type="ECO:0000259" key="1">
    <source>
        <dbReference type="PROSITE" id="PS50943"/>
    </source>
</evidence>
<evidence type="ECO:0000313" key="2">
    <source>
        <dbReference type="EMBL" id="RNM42547.1"/>
    </source>
</evidence>
<dbReference type="PROSITE" id="PS50943">
    <property type="entry name" value="HTH_CROC1"/>
    <property type="match status" value="1"/>
</dbReference>
<sequence length="114" mass="12898">MLIRDEETRALLRMFGENVRVSRESAGMSVEELAERMKQIDNETARESTRAYGRNIRIAREAAGLSVKELAKQVDISSIRMRFIERDAYRCNLSIGGKIASSLGVELASLFKRC</sequence>
<dbReference type="Proteomes" id="UP000270112">
    <property type="component" value="Unassembled WGS sequence"/>
</dbReference>
<dbReference type="SUPFAM" id="SSF47413">
    <property type="entry name" value="lambda repressor-like DNA-binding domains"/>
    <property type="match status" value="1"/>
</dbReference>
<dbReference type="EMBL" id="QICC01000010">
    <property type="protein sequence ID" value="RNM42547.1"/>
    <property type="molecule type" value="Genomic_DNA"/>
</dbReference>
<dbReference type="CDD" id="cd00093">
    <property type="entry name" value="HTH_XRE"/>
    <property type="match status" value="1"/>
</dbReference>
<evidence type="ECO:0000313" key="3">
    <source>
        <dbReference type="Proteomes" id="UP000270112"/>
    </source>
</evidence>
<accession>A0A3N0J060</accession>
<gene>
    <name evidence="2" type="ORF">DMP09_04155</name>
</gene>
<organism evidence="2 3">
    <name type="scientific">Eggerthella sinensis</name>
    <dbReference type="NCBI Taxonomy" id="242230"/>
    <lineage>
        <taxon>Bacteria</taxon>
        <taxon>Bacillati</taxon>
        <taxon>Actinomycetota</taxon>
        <taxon>Coriobacteriia</taxon>
        <taxon>Eggerthellales</taxon>
        <taxon>Eggerthellaceae</taxon>
        <taxon>Eggerthella</taxon>
    </lineage>
</organism>
<dbReference type="Gene3D" id="1.10.260.40">
    <property type="entry name" value="lambda repressor-like DNA-binding domains"/>
    <property type="match status" value="1"/>
</dbReference>
<comment type="caution">
    <text evidence="2">The sequence shown here is derived from an EMBL/GenBank/DDBJ whole genome shotgun (WGS) entry which is preliminary data.</text>
</comment>
<proteinExistence type="predicted"/>
<dbReference type="InterPro" id="IPR010982">
    <property type="entry name" value="Lambda_DNA-bd_dom_sf"/>
</dbReference>
<reference evidence="3" key="1">
    <citation type="submission" date="2018-05" db="EMBL/GenBank/DDBJ databases">
        <title>Genome Sequencing of selected type strains of the family Eggerthellaceae.</title>
        <authorList>
            <person name="Danylec N."/>
            <person name="Stoll D.A."/>
            <person name="Doetsch A."/>
            <person name="Huch M."/>
        </authorList>
    </citation>
    <scope>NUCLEOTIDE SEQUENCE [LARGE SCALE GENOMIC DNA]</scope>
    <source>
        <strain evidence="3">DSM 16107</strain>
    </source>
</reference>
<dbReference type="GO" id="GO:0003677">
    <property type="term" value="F:DNA binding"/>
    <property type="evidence" value="ECO:0007669"/>
    <property type="project" value="InterPro"/>
</dbReference>